<dbReference type="OrthoDB" id="4257787at2"/>
<dbReference type="STRING" id="1901.BB341_17455"/>
<dbReference type="EMBL" id="CM000913">
    <property type="protein sequence ID" value="EFG07252.1"/>
    <property type="molecule type" value="Genomic_DNA"/>
</dbReference>
<proteinExistence type="predicted"/>
<accession>E2Q6C8</accession>
<keyword evidence="2" id="KW-1185">Reference proteome</keyword>
<name>E2Q6C8_STRCL</name>
<protein>
    <submittedName>
        <fullName evidence="1">Uncharacterized protein</fullName>
    </submittedName>
</protein>
<dbReference type="Proteomes" id="UP000002357">
    <property type="component" value="Chromosome"/>
</dbReference>
<evidence type="ECO:0000313" key="1">
    <source>
        <dbReference type="EMBL" id="EFG07252.1"/>
    </source>
</evidence>
<gene>
    <name evidence="1" type="ORF">SCLAV_2179</name>
</gene>
<dbReference type="GeneID" id="93731234"/>
<dbReference type="RefSeq" id="WP_003960711.1">
    <property type="nucleotide sequence ID" value="NZ_CM000913.1"/>
</dbReference>
<evidence type="ECO:0000313" key="2">
    <source>
        <dbReference type="Proteomes" id="UP000002357"/>
    </source>
</evidence>
<reference evidence="1 2" key="1">
    <citation type="journal article" date="2010" name="Genome Biol. Evol.">
        <title>The sequence of a 1.8-mb bacterial linear plasmid reveals a rich evolutionary reservoir of secondary metabolic pathways.</title>
        <authorList>
            <person name="Medema M.H."/>
            <person name="Trefzer A."/>
            <person name="Kovalchuk A."/>
            <person name="van den Berg M."/>
            <person name="Mueller U."/>
            <person name="Heijne W."/>
            <person name="Wu L."/>
            <person name="Alam M.T."/>
            <person name="Ronning C.M."/>
            <person name="Nierman W.C."/>
            <person name="Bovenberg R.A.L."/>
            <person name="Breitling R."/>
            <person name="Takano E."/>
        </authorList>
    </citation>
    <scope>NUCLEOTIDE SEQUENCE [LARGE SCALE GENOMIC DNA]</scope>
    <source>
        <strain evidence="2">ATCC 27064 / DSM 738 / JCM 4710 / NBRC 13307 / NCIMB 12785 / NRRL 3585 / VKM Ac-602</strain>
    </source>
</reference>
<organism evidence="1 2">
    <name type="scientific">Streptomyces clavuligerus</name>
    <dbReference type="NCBI Taxonomy" id="1901"/>
    <lineage>
        <taxon>Bacteria</taxon>
        <taxon>Bacillati</taxon>
        <taxon>Actinomycetota</taxon>
        <taxon>Actinomycetes</taxon>
        <taxon>Kitasatosporales</taxon>
        <taxon>Streptomycetaceae</taxon>
        <taxon>Streptomyces</taxon>
    </lineage>
</organism>
<sequence length="59" mass="6445">MQCPECGGDALPDPEGPRVIRCMSCWHAWAVPQPASCPGLMRRFLPALRAAARAVRPSR</sequence>
<dbReference type="KEGG" id="sclf:BB341_17455"/>
<dbReference type="AlphaFoldDB" id="E2Q6C8"/>